<dbReference type="Proteomes" id="UP001215216">
    <property type="component" value="Chromosome"/>
</dbReference>
<evidence type="ECO:0000313" key="3">
    <source>
        <dbReference type="EMBL" id="WFM84166.1"/>
    </source>
</evidence>
<keyword evidence="4" id="KW-1185">Reference proteome</keyword>
<dbReference type="EMBL" id="CP121208">
    <property type="protein sequence ID" value="WFM84166.1"/>
    <property type="molecule type" value="Genomic_DNA"/>
</dbReference>
<sequence length="274" mass="30113">MGQSSLLDDSADGFAVELDVFSGPFEVLLTLIARKRLDITEVALGEVTDEFLAFVAAQEEADLSQMSQFVLVAATLLDLKAARLLPRDNSTDEDTDGLLEARDLLFAKLLQYRAFKDVASVFASRLAIQSLSYPRQVPLEEYFRGLLPQIDLRITPNDLARLAADAFSRTPPEVGLTHLHDPLVPVDSQIAYIRDKLGVGEEISFAQLCADTPNVPTIISRFMAVLELIRDGSVHVEQAGALEPLIIKRIAREEKDAAVSTKEGRTRSYLDGGE</sequence>
<name>A0ABY8G245_9ACTO</name>
<dbReference type="InterPro" id="IPR003768">
    <property type="entry name" value="ScpA"/>
</dbReference>
<evidence type="ECO:0000256" key="1">
    <source>
        <dbReference type="ARBA" id="ARBA00022829"/>
    </source>
</evidence>
<dbReference type="Gene3D" id="6.10.250.2410">
    <property type="match status" value="1"/>
</dbReference>
<proteinExistence type="predicted"/>
<evidence type="ECO:0000313" key="4">
    <source>
        <dbReference type="Proteomes" id="UP001215216"/>
    </source>
</evidence>
<reference evidence="3 4" key="1">
    <citation type="submission" date="2023-03" db="EMBL/GenBank/DDBJ databases">
        <title>Complete genome of Arcanobacterium canis strain DSM 25104 isolated in 2010 from a canine otitis externa in Germany.</title>
        <authorList>
            <person name="Borowiak M."/>
            <person name="Kreitlow A."/>
            <person name="Malorny B."/>
            <person name="Laemmler C."/>
            <person name="Prenger-Berninghoff E."/>
            <person name="Ploetz M."/>
            <person name="Abdulmawjood A."/>
        </authorList>
    </citation>
    <scope>NUCLEOTIDE SEQUENCE [LARGE SCALE GENOMIC DNA]</scope>
    <source>
        <strain evidence="3 4">DSM 25104</strain>
    </source>
</reference>
<dbReference type="RefSeq" id="WP_278013561.1">
    <property type="nucleotide sequence ID" value="NZ_CP121208.1"/>
</dbReference>
<protein>
    <recommendedName>
        <fullName evidence="2">Segregation and condensation protein A</fullName>
    </recommendedName>
</protein>
<accession>A0ABY8G245</accession>
<dbReference type="Pfam" id="PF02616">
    <property type="entry name" value="SMC_ScpA"/>
    <property type="match status" value="1"/>
</dbReference>
<evidence type="ECO:0000256" key="2">
    <source>
        <dbReference type="ARBA" id="ARBA00044777"/>
    </source>
</evidence>
<organism evidence="3 4">
    <name type="scientific">Arcanobacterium canis</name>
    <dbReference type="NCBI Taxonomy" id="999183"/>
    <lineage>
        <taxon>Bacteria</taxon>
        <taxon>Bacillati</taxon>
        <taxon>Actinomycetota</taxon>
        <taxon>Actinomycetes</taxon>
        <taxon>Actinomycetales</taxon>
        <taxon>Actinomycetaceae</taxon>
        <taxon>Arcanobacterium</taxon>
    </lineage>
</organism>
<gene>
    <name evidence="3" type="ORF">P7079_04140</name>
</gene>
<keyword evidence="1" id="KW-0159">Chromosome partition</keyword>
<dbReference type="PANTHER" id="PTHR33969:SF2">
    <property type="entry name" value="SEGREGATION AND CONDENSATION PROTEIN A"/>
    <property type="match status" value="1"/>
</dbReference>
<dbReference type="PANTHER" id="PTHR33969">
    <property type="entry name" value="SEGREGATION AND CONDENSATION PROTEIN A"/>
    <property type="match status" value="1"/>
</dbReference>